<feature type="region of interest" description="Disordered" evidence="10">
    <location>
        <begin position="4225"/>
        <end position="4254"/>
    </location>
</feature>
<dbReference type="InterPro" id="IPR020845">
    <property type="entry name" value="AMP-binding_CS"/>
</dbReference>
<dbReference type="SUPFAM" id="SSF53901">
    <property type="entry name" value="Thiolase-like"/>
    <property type="match status" value="3"/>
</dbReference>
<dbReference type="Gene3D" id="3.40.47.10">
    <property type="match status" value="3"/>
</dbReference>
<dbReference type="CDD" id="cd00833">
    <property type="entry name" value="PKS"/>
    <property type="match status" value="3"/>
</dbReference>
<dbReference type="PANTHER" id="PTHR43775">
    <property type="entry name" value="FATTY ACID SYNTHASE"/>
    <property type="match status" value="1"/>
</dbReference>
<feature type="domain" description="Ketosynthase family 3 (KS3)" evidence="12">
    <location>
        <begin position="5269"/>
        <end position="5695"/>
    </location>
</feature>
<evidence type="ECO:0000256" key="3">
    <source>
        <dbReference type="ARBA" id="ARBA00022553"/>
    </source>
</evidence>
<dbReference type="CDD" id="cd05195">
    <property type="entry name" value="enoyl_red"/>
    <property type="match status" value="2"/>
</dbReference>
<evidence type="ECO:0000259" key="11">
    <source>
        <dbReference type="PROSITE" id="PS50075"/>
    </source>
</evidence>
<dbReference type="PROSITE" id="PS01162">
    <property type="entry name" value="QOR_ZETA_CRYSTAL"/>
    <property type="match status" value="1"/>
</dbReference>
<dbReference type="Pfam" id="PF00501">
    <property type="entry name" value="AMP-binding"/>
    <property type="match status" value="1"/>
</dbReference>
<dbReference type="InterPro" id="IPR009081">
    <property type="entry name" value="PP-bd_ACP"/>
</dbReference>
<dbReference type="Pfam" id="PF00550">
    <property type="entry name" value="PP-binding"/>
    <property type="match status" value="4"/>
</dbReference>
<dbReference type="InterPro" id="IPR049900">
    <property type="entry name" value="PKS_mFAS_DH"/>
</dbReference>
<dbReference type="SUPFAM" id="SSF50129">
    <property type="entry name" value="GroES-like"/>
    <property type="match status" value="2"/>
</dbReference>
<feature type="region of interest" description="Disordered" evidence="10">
    <location>
        <begin position="5699"/>
        <end position="5719"/>
    </location>
</feature>
<dbReference type="PROSITE" id="PS52004">
    <property type="entry name" value="KS3_2"/>
    <property type="match status" value="3"/>
</dbReference>
<dbReference type="PROSITE" id="PS00455">
    <property type="entry name" value="AMP_BINDING"/>
    <property type="match status" value="1"/>
</dbReference>
<dbReference type="PROSITE" id="PS50075">
    <property type="entry name" value="CARRIER"/>
    <property type="match status" value="4"/>
</dbReference>
<dbReference type="Gene3D" id="3.40.50.720">
    <property type="entry name" value="NAD(P)-binding Rossmann-like Domain"/>
    <property type="match status" value="4"/>
</dbReference>
<dbReference type="RefSeq" id="WP_236255670.1">
    <property type="nucleotide sequence ID" value="NZ_BNEK01000002.1"/>
</dbReference>
<feature type="region of interest" description="Disordered" evidence="10">
    <location>
        <begin position="602"/>
        <end position="646"/>
    </location>
</feature>
<dbReference type="InterPro" id="IPR036736">
    <property type="entry name" value="ACP-like_sf"/>
</dbReference>
<dbReference type="PROSITE" id="PS00606">
    <property type="entry name" value="KS3_1"/>
    <property type="match status" value="3"/>
</dbReference>
<dbReference type="SUPFAM" id="SSF56801">
    <property type="entry name" value="Acetyl-CoA synthetase-like"/>
    <property type="match status" value="1"/>
</dbReference>
<dbReference type="SMART" id="SM00826">
    <property type="entry name" value="PKS_DH"/>
    <property type="match status" value="2"/>
</dbReference>
<dbReference type="Pfam" id="PF00698">
    <property type="entry name" value="Acyl_transf_1"/>
    <property type="match status" value="3"/>
</dbReference>
<dbReference type="Pfam" id="PF18369">
    <property type="entry name" value="PKS_DE"/>
    <property type="match status" value="1"/>
</dbReference>
<evidence type="ECO:0000256" key="8">
    <source>
        <dbReference type="ARBA" id="ARBA00023315"/>
    </source>
</evidence>
<dbReference type="Gene3D" id="1.10.1200.10">
    <property type="entry name" value="ACP-like"/>
    <property type="match status" value="4"/>
</dbReference>
<dbReference type="InterPro" id="IPR001227">
    <property type="entry name" value="Ac_transferase_dom_sf"/>
</dbReference>
<dbReference type="InterPro" id="IPR036291">
    <property type="entry name" value="NAD(P)-bd_dom_sf"/>
</dbReference>
<dbReference type="InterPro" id="IPR020807">
    <property type="entry name" value="PKS_DH"/>
</dbReference>
<dbReference type="Pfam" id="PF13602">
    <property type="entry name" value="ADH_zinc_N_2"/>
    <property type="match status" value="2"/>
</dbReference>
<feature type="domain" description="Ketosynthase family 3 (KS3)" evidence="12">
    <location>
        <begin position="1107"/>
        <end position="1533"/>
    </location>
</feature>
<dbReference type="Gene3D" id="6.10.140.1830">
    <property type="match status" value="1"/>
</dbReference>
<reference evidence="14" key="1">
    <citation type="submission" date="2024-05" db="EMBL/GenBank/DDBJ databases">
        <title>Whole genome shotgun sequence of Streptomyces hygroscopicus NBRC 113678.</title>
        <authorList>
            <person name="Komaki H."/>
            <person name="Tamura T."/>
        </authorList>
    </citation>
    <scope>NUCLEOTIDE SEQUENCE</scope>
    <source>
        <strain evidence="14">N11-34</strain>
    </source>
</reference>
<dbReference type="SMART" id="SM01294">
    <property type="entry name" value="PKS_PP_betabranch"/>
    <property type="match status" value="4"/>
</dbReference>
<dbReference type="InterPro" id="IPR011032">
    <property type="entry name" value="GroES-like_sf"/>
</dbReference>
<dbReference type="PROSITE" id="PS52019">
    <property type="entry name" value="PKS_MFAS_DH"/>
    <property type="match status" value="2"/>
</dbReference>
<dbReference type="Pfam" id="PF16197">
    <property type="entry name" value="KAsynt_C_assoc"/>
    <property type="match status" value="3"/>
</dbReference>
<dbReference type="InterPro" id="IPR020843">
    <property type="entry name" value="ER"/>
</dbReference>
<evidence type="ECO:0000313" key="15">
    <source>
        <dbReference type="Proteomes" id="UP001054854"/>
    </source>
</evidence>
<feature type="compositionally biased region" description="Low complexity" evidence="10">
    <location>
        <begin position="3629"/>
        <end position="3641"/>
    </location>
</feature>
<feature type="region of interest" description="C-terminal hotdog fold" evidence="9">
    <location>
        <begin position="2176"/>
        <end position="2314"/>
    </location>
</feature>
<dbReference type="SMART" id="SM00823">
    <property type="entry name" value="PKS_PP"/>
    <property type="match status" value="4"/>
</dbReference>
<dbReference type="SUPFAM" id="SSF52151">
    <property type="entry name" value="FabD/lysophospholipase-like"/>
    <property type="match status" value="3"/>
</dbReference>
<dbReference type="InterPro" id="IPR016035">
    <property type="entry name" value="Acyl_Trfase/lysoPLipase"/>
</dbReference>
<organism evidence="14 15">
    <name type="scientific">Streptomyces hygroscopicus</name>
    <dbReference type="NCBI Taxonomy" id="1912"/>
    <lineage>
        <taxon>Bacteria</taxon>
        <taxon>Bacillati</taxon>
        <taxon>Actinomycetota</taxon>
        <taxon>Actinomycetes</taxon>
        <taxon>Kitasatosporales</taxon>
        <taxon>Streptomycetaceae</taxon>
        <taxon>Streptomyces</taxon>
        <taxon>Streptomyces violaceusniger group</taxon>
    </lineage>
</organism>
<feature type="active site" description="Proton acceptor; for dehydratase activity" evidence="9">
    <location>
        <position position="4152"/>
    </location>
</feature>
<dbReference type="SUPFAM" id="SSF47336">
    <property type="entry name" value="ACP-like"/>
    <property type="match status" value="4"/>
</dbReference>
<feature type="region of interest" description="Disordered" evidence="10">
    <location>
        <begin position="1535"/>
        <end position="1555"/>
    </location>
</feature>
<dbReference type="InterPro" id="IPR025110">
    <property type="entry name" value="AMP-bd_C"/>
</dbReference>
<feature type="domain" description="Carrier" evidence="11">
    <location>
        <begin position="5172"/>
        <end position="5247"/>
    </location>
</feature>
<dbReference type="Gene3D" id="3.90.180.10">
    <property type="entry name" value="Medium-chain alcohol dehydrogenases, catalytic domain"/>
    <property type="match status" value="2"/>
</dbReference>
<dbReference type="Pfam" id="PF14765">
    <property type="entry name" value="PS-DH"/>
    <property type="match status" value="2"/>
</dbReference>
<feature type="active site" description="Proton donor; for dehydratase activity" evidence="9">
    <location>
        <position position="2237"/>
    </location>
</feature>
<dbReference type="SUPFAM" id="SSF51735">
    <property type="entry name" value="NAD(P)-binding Rossmann-fold domains"/>
    <property type="match status" value="10"/>
</dbReference>
<dbReference type="SMART" id="SM00827">
    <property type="entry name" value="PKS_AT"/>
    <property type="match status" value="3"/>
</dbReference>
<feature type="domain" description="PKS/mFAS DH" evidence="13">
    <location>
        <begin position="2037"/>
        <end position="2314"/>
    </location>
</feature>
<dbReference type="InterPro" id="IPR032821">
    <property type="entry name" value="PKS_assoc"/>
</dbReference>
<keyword evidence="8" id="KW-0012">Acyltransferase</keyword>
<feature type="region of interest" description="Disordered" evidence="10">
    <location>
        <begin position="3703"/>
        <end position="3722"/>
    </location>
</feature>
<feature type="domain" description="Carrier" evidence="11">
    <location>
        <begin position="3099"/>
        <end position="3174"/>
    </location>
</feature>
<dbReference type="Gene3D" id="3.40.50.12780">
    <property type="entry name" value="N-terminal domain of ligase-like"/>
    <property type="match status" value="1"/>
</dbReference>
<evidence type="ECO:0000256" key="7">
    <source>
        <dbReference type="ARBA" id="ARBA00023268"/>
    </source>
</evidence>
<evidence type="ECO:0000256" key="5">
    <source>
        <dbReference type="ARBA" id="ARBA00022737"/>
    </source>
</evidence>
<feature type="region of interest" description="N-terminal hotdog fold" evidence="9">
    <location>
        <begin position="2037"/>
        <end position="2158"/>
    </location>
</feature>
<feature type="active site" description="Proton donor; for dehydratase activity" evidence="9">
    <location>
        <position position="4318"/>
    </location>
</feature>
<dbReference type="Gene3D" id="3.40.50.11460">
    <property type="match status" value="2"/>
</dbReference>
<feature type="region of interest" description="N-terminal hotdog fold" evidence="9">
    <location>
        <begin position="4120"/>
        <end position="4242"/>
    </location>
</feature>
<evidence type="ECO:0000313" key="14">
    <source>
        <dbReference type="EMBL" id="GHJ25752.1"/>
    </source>
</evidence>
<evidence type="ECO:0000256" key="1">
    <source>
        <dbReference type="ARBA" id="ARBA00004792"/>
    </source>
</evidence>
<dbReference type="InterPro" id="IPR057326">
    <property type="entry name" value="KR_dom"/>
</dbReference>
<dbReference type="Pfam" id="PF08240">
    <property type="entry name" value="ADH_N"/>
    <property type="match status" value="2"/>
</dbReference>
<dbReference type="Gene3D" id="3.30.70.3290">
    <property type="match status" value="3"/>
</dbReference>
<feature type="domain" description="PKS/mFAS DH" evidence="13">
    <location>
        <begin position="4120"/>
        <end position="4396"/>
    </location>
</feature>
<dbReference type="InterPro" id="IPR013968">
    <property type="entry name" value="PKS_KR"/>
</dbReference>
<dbReference type="InterPro" id="IPR000873">
    <property type="entry name" value="AMP-dep_synth/lig_dom"/>
</dbReference>
<evidence type="ECO:0000256" key="9">
    <source>
        <dbReference type="PROSITE-ProRule" id="PRU01363"/>
    </source>
</evidence>
<evidence type="ECO:0000256" key="10">
    <source>
        <dbReference type="SAM" id="MobiDB-lite"/>
    </source>
</evidence>
<dbReference type="PROSITE" id="PS00012">
    <property type="entry name" value="PHOSPHOPANTETHEINE"/>
    <property type="match status" value="3"/>
</dbReference>
<proteinExistence type="predicted"/>
<dbReference type="InterPro" id="IPR020841">
    <property type="entry name" value="PKS_Beta-ketoAc_synthase_dom"/>
</dbReference>
<dbReference type="InterPro" id="IPR042104">
    <property type="entry name" value="PKS_dehydratase_sf"/>
</dbReference>
<dbReference type="CDD" id="cd08952">
    <property type="entry name" value="KR_1_SDR_x"/>
    <property type="match status" value="1"/>
</dbReference>
<accession>A0ABQ3TQZ0</accession>
<feature type="region of interest" description="Disordered" evidence="10">
    <location>
        <begin position="3621"/>
        <end position="3644"/>
    </location>
</feature>
<dbReference type="Gene3D" id="3.10.129.110">
    <property type="entry name" value="Polyketide synthase dehydratase"/>
    <property type="match status" value="2"/>
</dbReference>
<dbReference type="InterPro" id="IPR050091">
    <property type="entry name" value="PKS_NRPS_Biosynth_Enz"/>
</dbReference>
<dbReference type="InterPro" id="IPR006162">
    <property type="entry name" value="Ppantetheine_attach_site"/>
</dbReference>
<protein>
    <submittedName>
        <fullName evidence="14">Uncharacterized protein</fullName>
    </submittedName>
</protein>
<evidence type="ECO:0000256" key="2">
    <source>
        <dbReference type="ARBA" id="ARBA00022450"/>
    </source>
</evidence>
<feature type="domain" description="Ketosynthase family 3 (KS3)" evidence="12">
    <location>
        <begin position="3193"/>
        <end position="3619"/>
    </location>
</feature>
<evidence type="ECO:0000256" key="6">
    <source>
        <dbReference type="ARBA" id="ARBA00023194"/>
    </source>
</evidence>
<dbReference type="SMART" id="SM00822">
    <property type="entry name" value="PKS_KR"/>
    <property type="match status" value="4"/>
</dbReference>
<dbReference type="Pfam" id="PF13193">
    <property type="entry name" value="AMP-binding_C"/>
    <property type="match status" value="1"/>
</dbReference>
<dbReference type="InterPro" id="IPR016039">
    <property type="entry name" value="Thiolase-like"/>
</dbReference>
<dbReference type="Pfam" id="PF08659">
    <property type="entry name" value="KR"/>
    <property type="match status" value="4"/>
</dbReference>
<dbReference type="Pfam" id="PF21089">
    <property type="entry name" value="PKS_DH_N"/>
    <property type="match status" value="2"/>
</dbReference>
<keyword evidence="15" id="KW-1185">Reference proteome</keyword>
<dbReference type="InterPro" id="IPR002364">
    <property type="entry name" value="Quin_OxRdtase/zeta-crystal_CS"/>
</dbReference>
<feature type="domain" description="Carrier" evidence="11">
    <location>
        <begin position="1015"/>
        <end position="1090"/>
    </location>
</feature>
<dbReference type="InterPro" id="IPR049551">
    <property type="entry name" value="PKS_DH_C"/>
</dbReference>
<name>A0ABQ3TQZ0_STRHY</name>
<feature type="region of interest" description="C-terminal hotdog fold" evidence="9">
    <location>
        <begin position="4257"/>
        <end position="4396"/>
    </location>
</feature>
<dbReference type="InterPro" id="IPR014043">
    <property type="entry name" value="Acyl_transferase_dom"/>
</dbReference>
<dbReference type="Proteomes" id="UP001054854">
    <property type="component" value="Unassembled WGS sequence"/>
</dbReference>
<dbReference type="InterPro" id="IPR045851">
    <property type="entry name" value="AMP-bd_C_sf"/>
</dbReference>
<keyword evidence="7" id="KW-0511">Multifunctional enzyme</keyword>
<dbReference type="InterPro" id="IPR042099">
    <property type="entry name" value="ANL_N_sf"/>
</dbReference>
<dbReference type="SMART" id="SM00825">
    <property type="entry name" value="PKS_KS"/>
    <property type="match status" value="3"/>
</dbReference>
<dbReference type="Pfam" id="PF00109">
    <property type="entry name" value="ketoacyl-synt"/>
    <property type="match status" value="3"/>
</dbReference>
<dbReference type="InterPro" id="IPR049552">
    <property type="entry name" value="PKS_DH_N"/>
</dbReference>
<keyword evidence="6" id="KW-0045">Antibiotic biosynthesis</keyword>
<keyword evidence="5" id="KW-0677">Repeat</keyword>
<dbReference type="InterPro" id="IPR016036">
    <property type="entry name" value="Malonyl_transacylase_ACP-bd"/>
</dbReference>
<dbReference type="Gene3D" id="3.40.366.10">
    <property type="entry name" value="Malonyl-Coenzyme A Acyl Carrier Protein, domain 2"/>
    <property type="match status" value="3"/>
</dbReference>
<dbReference type="InterPro" id="IPR018201">
    <property type="entry name" value="Ketoacyl_synth_AS"/>
</dbReference>
<dbReference type="SMART" id="SM00829">
    <property type="entry name" value="PKS_ER"/>
    <property type="match status" value="2"/>
</dbReference>
<dbReference type="PANTHER" id="PTHR43775:SF51">
    <property type="entry name" value="INACTIVE PHENOLPHTHIOCEROL SYNTHESIS POLYKETIDE SYNTHASE TYPE I PKS1-RELATED"/>
    <property type="match status" value="1"/>
</dbReference>
<dbReference type="CDD" id="cd08956">
    <property type="entry name" value="KR_3_FAS_SDR_x"/>
    <property type="match status" value="3"/>
</dbReference>
<dbReference type="Pfam" id="PF22953">
    <property type="entry name" value="SpnB_Rossmann"/>
    <property type="match status" value="3"/>
</dbReference>
<dbReference type="Gene3D" id="3.30.300.30">
    <property type="match status" value="1"/>
</dbReference>
<feature type="domain" description="Carrier" evidence="11">
    <location>
        <begin position="6721"/>
        <end position="6795"/>
    </location>
</feature>
<gene>
    <name evidence="14" type="ORF">TPA0910_01850</name>
</gene>
<evidence type="ECO:0000256" key="4">
    <source>
        <dbReference type="ARBA" id="ARBA00022679"/>
    </source>
</evidence>
<dbReference type="NCBIfam" id="NF045894">
    <property type="entry name" value="PKS_plus_SDR"/>
    <property type="match status" value="1"/>
</dbReference>
<dbReference type="SUPFAM" id="SSF55048">
    <property type="entry name" value="Probable ACP-binding domain of malonyl-CoA ACP transacylase"/>
    <property type="match status" value="3"/>
</dbReference>
<sequence length="6877" mass="721184">MLRTDLIRPVPELLRANADRFGDKPACSDGHRTVSHRELERRTRRLAGHLAGLRLHPGDRAMICLGNRVEMIESYFGVLRADAIAVPVNPRSTDAELSYLLADSGARLVLTDVAHADRFDRLRERFPELRVVVTGDGPLPDGCVAFEPLPATEPDLPARDGLGLDEVAWMLYTSGTTGLPKGVLSTQRSCLWSLAACYVPATGMTAEDRVLWPLPLFHSLSHIVCLLATTAVGASTRIVDGVSPSDVLEALREDRSTLVAGVPTLHHHLIEAAREHDFAAPQLRAALVGGAVATAELVRSFESTFGVPLIDAYGSTETCGAIAVNWPTGPRVEGSCGLPVPGLTVRLVDPDTGLDVPAGQEGEFWVSGPNIMAGYHNQPEATAAALRDGWYRTGDLGRRDEAGFCTVTGRIKELIIRAGENIHPGEVEAVLRTVPGVADVAVVGKPHGVLGEVPVAFVVPGPDGFDPSELLATCRERLSYFKVPEEIYEIARVPRTASGKITRHVLLELPARLRAAGSGQYDALLRLDWVPQSALPDAPAGTGTWALADADGLGLAAGLRAAGVDARVVADPLEDGGPAPDVIVVAPVAGSAEAAGGMAADLSQDAGGTTEDLSREAGGTKAGLPQEAGGTAADLPQDAGGTAGEHADRLAARLSAWLADDRLAGARIVVATTGAVATGSAEEAPEPPAAALWGVVRSVQAAYPGRLTLVDLDGEDGREAALPRAVEDGHDQAAVRTGVLLVPRLTRVSVPAEPEPAPALDPDGLAVITGGDTARGTALARHLVTAYGARHLLLLSTNGLPEEAAAALRTELARAGAQVSMAVCDPADRAALDSVLAAQDRPVTAAVHIEEPVPERSLDAALRSLTHLDERTRGAAPTLFAVVTSAAGVLGSPGRPDRAASGQFAEALVRRRRAAGLGGLALAWGPLPGEGGTAPVAEAVPLSEALAMFDAALTADQGPLVLLRPSATGLRGGEPVPAVLRQLVDAPAGAPTADEPAVAEFRRRLATENDSGRRHTALALVREHATAVLGLGSAEEIDPHQAFSAFGFTSLTAVALRNRLNAATGARLAATVVFDHPTPDALAEHLVREVTGTRAERAPVRARGVSDEPVAIVAMGCHLPGEVATPEDLWRLVADGRDAITGFPEDRGWDLAGLFDSDPDAVGTSYVREGGFLTDAGGFDAAFFGISPREALAMDPQQRLLLETAWETFENAGIDPSSLHGTDVGVFSGVMYHDYGADAGAAAEGLEGHLGVGSAGSVVSGRVAYTLGLTGPAVTVDTACSSSLVALHLAVQAVRTGECSLALAGGVAVMSRPTSFIEFSRQRGLARDGRCKSFGEGADGTNWSEGVGLVLLERLSDARRNGHEVLAVIRGTAVNQDGASNGLTAPNGPSQERVIRQALANAGLSPADVDAVEAHGTGTALGDPIEAQALLATYGQERAAENPLWLGSLKSNIGHAQAAAGVAGVIKMVLAMRRGVLPRTLYADQPTTKVDWSQGAVSLLTEARPWPETGHARRAGVSSFGVSGTNAHVILEQAPETATTPEADGSEADGSEPETPGLVATGGVVPWLLSAKSADALRAQAQRLLNHLESADTPRAVDIGWSLATTRAALDHRAIILTDTDTDTDSGTGADTDNGGGGGEAMAALTALAAGQPHPRLITGHATTPGKTVFVFPGQGSQWTGMGAQLLATSPVFAARMHECAQALAPFTDWDLIDVITSAPGAPGLDRVDVVQPATFAIMVSLAALWQSNGIHPDAVIGHSQGEIAAACVAGVLTLHDAAKIVTLRSQTIAHHLAGHGAMMSLAAPADTIDLTPWPNKLWIAAHNGPNTTVIAGDTDALHQLHTHYTKHNIRARIIPVDYASHTGHVDTIKTPLHHLLTNITPHPATTPWLSTVTGQWINPHTLDPGYWYQNLRQPVHFHTAIRTLAQQGHHTYLEISPHPVLTTAIQDTLETHHHTHNTHTIVTGTLRRDDDTPTRFLTNLAHLTTHGHTPNWPTLYTGTHPHHTPLPTYPFQHHHYWLPRTTTGDVSAVGLEDTGHPLAGAVVSVPDTGGVLLTGQLSVATHPWLADHAVSGTVLLPGTAMAELAIRAGDETGTPTLEELVIGQPMTLSEDGALHVQVLVGGEEDGRRSVRVYSRADAAQEWLEHASGTLAPVTLAEQVAGPAEDALAAWPPPGAEPVALDGFYDDLAQAGYEYGPAFRGLKAVWKRDGEVYAEAALPEEQTELAARFGIHPALLDAALHASNFCVPPAPGQTLLPFVWNDVRLLAAGATALRVRARATGSDSFTISLFDSTGSPVASVDSLVLRAISPEQLAAASGGADRSADALFTLDWTEHPAAPRPEVSWTVLDDARADLDALVAGGGLPEAVVADTTAWATGEGTGLPARARELAARALELVREWVARPELADVRLVLLTRGAVAVQDTAEVTDPAAAAVWGLVRSAQSEHPGRIVLVDADEPSRDALPGAVASGEPQSALRRGSLWVPRLVRSPRGLAVPAHEHWYLDVSEQGSLENLVLRPEPAATAPLAAGQVRIEVRASGQNFRDVLVALGGVAGQEGLGGEGAGVVTEVGPEVEGLAVGDRVMGLFPRSFGPLATADARTVAPIPEGWSYATAAGVPVAYLTALYGLRDLGRLAEGETVLVHAAAGGVGMAAVQLARHFGATVYATAHPSKHHVLTALGVPPERLASSRDLGFASAFPAPDVVLNSLTGEYVDASLGLLGAGGRFVEMGKNDIRDPAAVAEAHPGVGYQWFDLGGDAGPDRIRELLAELVELFRQGAIEPLPVRHWDVTQAPTAFRWMSQGRHTGKIVLTIPRPLDPEGTVLVTGGTGTLGSTIARHLVDRHGARHLLLVSRQGPDAPGATELADGLTALGARVRVAACDTADRDQLATLLATIPTDHPLTAVVHTAGTLDDGVLTALTPDRLDTVFRPKVDAITHLHDLTRDEDLAAFVVYSSAAGTLGNAGQANYAAANAFLDAFAQWRHAHHRPATSLAWGLWSDTSALTATMDDADVRRTRRAGVLGMDNAEALRVFDAGLRSGLPSLVAAKIDFTALRAPDAELSPLLRGLARPGRRTARTAAPAAGGLSGRLAGLSPAGQREFLLDLVRVEAAVVLGHAGPEAIEPTVAFKEMGFDSLTAVELRNRLNAATGLRLPATLLFDHPTPALLAELFRTELGVGPAAAPAAPVAVRTAADEPIAVVAMSCRLPGGVTDPEGLWDLLLAERDGITDFPRDRGWDLEALFDADPEHSGTSYVLRGGFLDDAAGFDADFFGISPREALAMDPQQRLFLEACWEVFERAGMDPTTVGGGDIGVFAGVINQDYGVRNGPAPEDLEGYMLTGSATSVASGRVAYVLGLEGPAVTVDTACSSSLVAMHWAVQALRQGECSMALAGGATVMGRPSSFVEFSRQRGLAPDGRCKAFGEGADGTAFSEGVGVLLLERLSDARRNGHEVLAVIRGTAVNQDGASNGLTAPNGPSQQRVIRQALANAGLSPADIDAVEAHGTGTALGDPIEAQALLATYGQDRPGDQPVWLGSLKSNTGHTLAAAGVSSVIKMVLAMRHGTLPRSLHAQRPTPEVDWASGAVSLLTEARPWPETGHPRRAGISSFGISGTNAHLILEQAPDPEPAPEATPAADDGTDTPGLVATGGVAPWVLSAKTPGALRDQAQRLLDLLASGVDARPVDIGWSLATTRATHDHRAVILTDTGSGADTDSGTGADSDSGEATAALTALATGQPHPRLITGHATTPGKTVFVFPGQGAQWTGMGAQLLNQSPAFAARLHECAQALAPYTDWNLIDVITGAPDAPSLDRVDVLQPTTFAIMVSLAALWQANGIHPDAVIGHSQGEIAAACVAGVLTLHDAAKIVTLRSQTIAHHLTGHGAMMSVLTHHTWVQQALTPWQDRLWIAAINSPASVSVSGDPDALTAFGTTLSQAKIYRWQLPGVDFAGHSGHVDHIHDHLHHLLHNTPTTPGHTPWISTVTADWTDPTHLDTDYWYRNLRDTVRFEDATRTLLDQGYRTFIEISTHPVLTTAIHDIVETLPDTPTAITGTLRREDGGADRLLAGLGELFTAGVPVHWPATFAGTHPARIALPTYPFQHRHFWLTATGHGGDVGSVGLREAAHPLLGAVVSVPDTGGVLLTGRLAPSAQPWLADHALSGVALVPGTAIVDLAVRAGDETGTPVLEELVLGQPMLLPEDGSLQVQVLVGAAEEDERRAVRVYSRTDESEPWVEHASGTLSPQAAQAMPEAGAERQWPPAGAEPVALEGFYDRLAQAGYDYGPVFRGLTAVWIRDDEVFAEVTLGEDQHELAGRFGIHPALLDAALHASNFCPGNEPGGRTYLPFSWNGVRLHADGATALRVRVTSTGPDNLSLHATDPHGVPVITVGSLVLRETTVEQLRATSDPSLADSRFTVEWTEHPLAPREVAWAELDTGNDDGSWPEVVVADTRAWAAEDGGAPARARELTGRALAAIQRLISEDALADSRLVLLTRGAMAVRDDAEVTDPAAAAVWGLVRAAQAEHPGRVCVIDTDDRSAEALPAALAADEPQLALRAGGAWVPRLVRVRPGLAIPDCGAWHLDVTEHGTLENLALVPHPPAQAPLEAGQVRIAVRAAGQNFRDVLIALGMYEAEIGTEGAGVVTEVGPGVTDLAVGDRVMGMLPGSFGPLVVADRRTVVRMPRGWSFTTAAGVPVAYLTALYALRDLAGVQPGETVLVHAAAGGVGMAAVHLAHHFGATVLATAHPAKHHVLEELGVVAEHLASSRDLGYANAFAAPDIVLNSLTGEHIDASLDLLAPGGRFIEMGRTDIRDAAEVSASRPGRTYRAFDLGADAGPDRVQELLVELVELFEQGAIAPLPVRPWDITRAPEAFRWMSQGRHTGKIVLTIPRPLDPDGTVLVTGGTGTLGATLTRHLITHHGARHLLLTSRQGPDAPGATELHTELTALGAHIRITACDTADRDQLATLLTTIPDDHPLTAVVHTAGTLDDGILTALTPDRLDTVFRPKVDAITHLHDLTRDHDLAAFVVYSSAAGILGNAGQANYAAANTFLDAFVQWRRAAGLAGLSLAWGLWAETSELSAAMVAANRERGTRGVMRPMSTEHALHLFDSALELGLPLVVPAKLDPGALRDEAAPGDVPPLLTGLVRPARRTLRATAGPAAEGGLAARLAALSEAEQHRLLLDLVRDHTATVLGHTGKEAVAPGRAFSEVGVDSLIAVELRNRLSGATGLRLPATVVFDYATPEAMATRLRSLVAGDTASLPAPAVTSPSGADPAEDPVAIVAMNCRLPGQVTDPETLWDLVSEGRDAIGPFPADRGWDLETLFDLDPDAVGKSYVRDGGFLTGAGDFDAEFFGISPREALAMDPQQRLLAETSWELFERAGIDPTSVRGQAIGVFAGVIDQGYISSSEAPPPELEGYLMTGSTTSVASGRVAYLLGLEGPAVTVDTACSSSLVALHLAVQAVRAGECSMALAGGVTVIAKPSGFISFSRQRGLAPDGRSKSFSEGADGTTFSEGVGLVLLERLSEARRNGHEVLAVIRGTAVNQDGASNGLTAPNGPSQQRVIRQALANAGLSPSDVDAVEAHGTGTALGDPIEAQALLATYGQDRPADQPLWLGSLKSNIGHTQAAAGIAGLIKMVLALRHGTLPRSLHIDEPTTKVDWTSGAVSLLTEARPWPETGRPRRAGISSFGISGTNAHVILEQAPEAATTPEADGSEADGSEPETPGLVATGGVVPWLLSAKSADALRAQAQRLLTHLESGDTPRAVDIGWSLATTRAALDHRAIILTTTTEDAIATTRALAEGRPDPRLITGQAGVDGKTVFVFPGQGSQWTGMGAQLLATSPVFAARMHECAQALAPFTDWDLIDVITSAPGAPGLDRVDVVQPATFAIMVSLAALWQSNGIHPDAVIGHSQGEIAAACVAGVLTLHDAAKIVTLRSQTIAHHLAGHGAMMSLAAPADTIDLTPWPNKLWIAAHNGPNTTVIAGDTDALHQLHTHYTKHNIRARIIPVDYASHTGHVDTIKTPLHHLLTNITPHPATTPWLSTVTGQWINPHTLDAGYWYQNLRQPVHFHTAIRTLAQQGHHTYLEISPHPVLTTAIQDTLETHHHTHNTHTIVTGTLRRDDDTPTRFLTNLAHLTTHGHTPNWPTLYTGTHPHHTPLPTYPFQHHHYWLEPSEALGAVADGVFWDAVERGDLSSLADSLGVEEKTLEPILPGLSSWRRGNQDKSTVDTWSYRITWEPVATGDKAALAGAWLVAVPAEQANDAAVTDVVGALAGHGADPVVVEVDTVEQAEVTARLRERMSGSADAYAGLVSLLAWDDRPYGTGTMSRGVAATVALMQAVEEIGFAAPLWCLTRGAVAVREPSEVTSEFQPLAWGMGVVQGLDQPTTWGGIVDLPGTPDGAALARLCSVLAGADAEDQVAVRGPAVFARRMRREPVTSAPAWRPRGTVLITGGTGGLGSYVGRWAATHGAAHVVLLSRRGGQAPGAAELEAELTALGAGVTIAACDVTDRDQLATVLAEIPRDAPLSAVVHAAGLALPEKPLSKMTLAEFADIGRAKIAGARHLDDLLRDRELDAFVMFSSGAAAWGSGGQTAYAAANAYLDGLAQRRRARGLAATSVAWGAWGGGLGVIDEAMGAQWRRTGLMTMDPRLAALAMAHTVGSGAAHGVLADIDWARFAPGFTMARQRPLLRALPDVMDILAEDTRADGSGQAELVARLAGLGPEEQDRLLTELVQAEAAAVLGHASADATGDRAFSEIGFDSLTAVELRNRLNAVTGLRLPATMVFDHPRPSALARRIRTELGQADTSSVDSVLAELERLEASLAALPKETVERARITARLQRMTTKVAEIEAVGTDGETVTERLDTASADDVFAFIDQEFGVD</sequence>
<dbReference type="EMBL" id="BNEK01000002">
    <property type="protein sequence ID" value="GHJ25752.1"/>
    <property type="molecule type" value="Genomic_DNA"/>
</dbReference>
<dbReference type="InterPro" id="IPR014030">
    <property type="entry name" value="Ketoacyl_synth_N"/>
</dbReference>
<feature type="active site" description="Proton acceptor; for dehydratase activity" evidence="9">
    <location>
        <position position="2069"/>
    </location>
</feature>
<keyword evidence="2" id="KW-0596">Phosphopantetheine</keyword>
<comment type="pathway">
    <text evidence="1">Antibiotic biosynthesis.</text>
</comment>
<keyword evidence="4" id="KW-0808">Transferase</keyword>
<comment type="caution">
    <text evidence="14">The sequence shown here is derived from an EMBL/GenBank/DDBJ whole genome shotgun (WGS) entry which is preliminary data.</text>
</comment>
<evidence type="ECO:0000259" key="13">
    <source>
        <dbReference type="PROSITE" id="PS52019"/>
    </source>
</evidence>
<dbReference type="Pfam" id="PF02801">
    <property type="entry name" value="Ketoacyl-synt_C"/>
    <property type="match status" value="3"/>
</dbReference>
<dbReference type="InterPro" id="IPR013154">
    <property type="entry name" value="ADH-like_N"/>
</dbReference>
<dbReference type="InterPro" id="IPR020806">
    <property type="entry name" value="PKS_PP-bd"/>
</dbReference>
<dbReference type="InterPro" id="IPR014031">
    <property type="entry name" value="Ketoacyl_synth_C"/>
</dbReference>
<evidence type="ECO:0000259" key="12">
    <source>
        <dbReference type="PROSITE" id="PS52004"/>
    </source>
</evidence>
<keyword evidence="3" id="KW-0597">Phosphoprotein</keyword>
<dbReference type="InterPro" id="IPR055123">
    <property type="entry name" value="SpnB-like_Rossmann"/>
</dbReference>
<dbReference type="InterPro" id="IPR041618">
    <property type="entry name" value="PKS_DE"/>
</dbReference>